<feature type="non-terminal residue" evidence="1">
    <location>
        <position position="129"/>
    </location>
</feature>
<protein>
    <submittedName>
        <fullName evidence="1">Uncharacterized protein</fullName>
    </submittedName>
</protein>
<sequence>YCAIQLHESVIVLIEHHFCAHPLIPGYSHPSTAGIRQWAVRQIYTFCKENDLCKVWAYLWENWYQCGQWELWAQAAASIKVPSLKTTMIMESHWRQIKVDYLYHFLKPHIDLLSWILVAKLSPSYFKKL</sequence>
<comment type="caution">
    <text evidence="1">The sequence shown here is derived from an EMBL/GenBank/DDBJ whole genome shotgun (WGS) entry which is preliminary data.</text>
</comment>
<gene>
    <name evidence="1" type="ORF">F5891DRAFT_898681</name>
</gene>
<evidence type="ECO:0000313" key="1">
    <source>
        <dbReference type="EMBL" id="KAG1908348.1"/>
    </source>
</evidence>
<dbReference type="AlphaFoldDB" id="A0AAD4ELE7"/>
<organism evidence="1 2">
    <name type="scientific">Suillus fuscotomentosus</name>
    <dbReference type="NCBI Taxonomy" id="1912939"/>
    <lineage>
        <taxon>Eukaryota</taxon>
        <taxon>Fungi</taxon>
        <taxon>Dikarya</taxon>
        <taxon>Basidiomycota</taxon>
        <taxon>Agaricomycotina</taxon>
        <taxon>Agaricomycetes</taxon>
        <taxon>Agaricomycetidae</taxon>
        <taxon>Boletales</taxon>
        <taxon>Suillineae</taxon>
        <taxon>Suillaceae</taxon>
        <taxon>Suillus</taxon>
    </lineage>
</organism>
<accession>A0AAD4ELE7</accession>
<keyword evidence="2" id="KW-1185">Reference proteome</keyword>
<reference evidence="1" key="1">
    <citation type="journal article" date="2020" name="New Phytol.">
        <title>Comparative genomics reveals dynamic genome evolution in host specialist ectomycorrhizal fungi.</title>
        <authorList>
            <person name="Lofgren L.A."/>
            <person name="Nguyen N.H."/>
            <person name="Vilgalys R."/>
            <person name="Ruytinx J."/>
            <person name="Liao H.L."/>
            <person name="Branco S."/>
            <person name="Kuo A."/>
            <person name="LaButti K."/>
            <person name="Lipzen A."/>
            <person name="Andreopoulos W."/>
            <person name="Pangilinan J."/>
            <person name="Riley R."/>
            <person name="Hundley H."/>
            <person name="Na H."/>
            <person name="Barry K."/>
            <person name="Grigoriev I.V."/>
            <person name="Stajich J.E."/>
            <person name="Kennedy P.G."/>
        </authorList>
    </citation>
    <scope>NUCLEOTIDE SEQUENCE</scope>
    <source>
        <strain evidence="1">FC203</strain>
    </source>
</reference>
<dbReference type="EMBL" id="JABBWK010000001">
    <property type="protein sequence ID" value="KAG1908348.1"/>
    <property type="molecule type" value="Genomic_DNA"/>
</dbReference>
<dbReference type="RefSeq" id="XP_041233923.1">
    <property type="nucleotide sequence ID" value="XM_041373416.1"/>
</dbReference>
<dbReference type="GeneID" id="64667714"/>
<feature type="non-terminal residue" evidence="1">
    <location>
        <position position="1"/>
    </location>
</feature>
<evidence type="ECO:0000313" key="2">
    <source>
        <dbReference type="Proteomes" id="UP001195769"/>
    </source>
</evidence>
<proteinExistence type="predicted"/>
<name>A0AAD4ELE7_9AGAM</name>
<dbReference type="Proteomes" id="UP001195769">
    <property type="component" value="Unassembled WGS sequence"/>
</dbReference>